<proteinExistence type="predicted"/>
<evidence type="ECO:0000313" key="1">
    <source>
        <dbReference type="EMBL" id="KAJ4175550.1"/>
    </source>
</evidence>
<sequence length="180" mass="20533">MGQGPAKSVRGAKFRVIGAGMTRTDTKSFREALEILLDGPVHDGATEGVSGPWRHRKEWLEAMELAPRARTISEQKRLDWLLADLHEGYVGTTDIPGLRLAPELLRVFPDAIVIATKREPESWWKSQRFIDSYAQTWWLSYFLAPVPRIGVYPVFMKLRRRLLMWRFGIDELTGPGSLKA</sequence>
<dbReference type="Gene3D" id="3.40.50.300">
    <property type="entry name" value="P-loop containing nucleotide triphosphate hydrolases"/>
    <property type="match status" value="1"/>
</dbReference>
<dbReference type="InterPro" id="IPR040632">
    <property type="entry name" value="Sulfotransfer_4"/>
</dbReference>
<comment type="caution">
    <text evidence="1">The sequence shown here is derived from an EMBL/GenBank/DDBJ whole genome shotgun (WGS) entry which is preliminary data.</text>
</comment>
<dbReference type="PANTHER" id="PTHR36978:SF3">
    <property type="entry name" value="P-LOOP CONTAINING NUCLEOSIDE TRIPHOSPHATE HYDROLASE PROTEIN"/>
    <property type="match status" value="1"/>
</dbReference>
<reference evidence="1" key="1">
    <citation type="submission" date="2022-09" db="EMBL/GenBank/DDBJ databases">
        <title>Fusarium specimens isolated from Avocado Roots.</title>
        <authorList>
            <person name="Stajich J."/>
            <person name="Roper C."/>
            <person name="Heimlech-Rivalta G."/>
        </authorList>
    </citation>
    <scope>NUCLEOTIDE SEQUENCE</scope>
    <source>
        <strain evidence="1">A02</strain>
    </source>
</reference>
<evidence type="ECO:0000313" key="2">
    <source>
        <dbReference type="Proteomes" id="UP001152087"/>
    </source>
</evidence>
<dbReference type="EMBL" id="JAOQAV010000468">
    <property type="protein sequence ID" value="KAJ4175550.1"/>
    <property type="molecule type" value="Genomic_DNA"/>
</dbReference>
<dbReference type="InterPro" id="IPR027417">
    <property type="entry name" value="P-loop_NTPase"/>
</dbReference>
<dbReference type="SUPFAM" id="SSF52540">
    <property type="entry name" value="P-loop containing nucleoside triphosphate hydrolases"/>
    <property type="match status" value="1"/>
</dbReference>
<dbReference type="Pfam" id="PF17784">
    <property type="entry name" value="Sulfotransfer_4"/>
    <property type="match status" value="1"/>
</dbReference>
<name>A0A9W8QTD7_9HYPO</name>
<dbReference type="Proteomes" id="UP001152087">
    <property type="component" value="Unassembled WGS sequence"/>
</dbReference>
<dbReference type="PANTHER" id="PTHR36978">
    <property type="entry name" value="P-LOOP CONTAINING NUCLEOTIDE TRIPHOSPHATE HYDROLASE"/>
    <property type="match status" value="1"/>
</dbReference>
<organism evidence="1 2">
    <name type="scientific">Fusarium falciforme</name>
    <dbReference type="NCBI Taxonomy" id="195108"/>
    <lineage>
        <taxon>Eukaryota</taxon>
        <taxon>Fungi</taxon>
        <taxon>Dikarya</taxon>
        <taxon>Ascomycota</taxon>
        <taxon>Pezizomycotina</taxon>
        <taxon>Sordariomycetes</taxon>
        <taxon>Hypocreomycetidae</taxon>
        <taxon>Hypocreales</taxon>
        <taxon>Nectriaceae</taxon>
        <taxon>Fusarium</taxon>
        <taxon>Fusarium solani species complex</taxon>
    </lineage>
</organism>
<keyword evidence="2" id="KW-1185">Reference proteome</keyword>
<dbReference type="AlphaFoldDB" id="A0A9W8QTD7"/>
<protein>
    <submittedName>
        <fullName evidence="1">Uncharacterized protein</fullName>
    </submittedName>
</protein>
<feature type="non-terminal residue" evidence="1">
    <location>
        <position position="180"/>
    </location>
</feature>
<gene>
    <name evidence="1" type="ORF">NW755_014864</name>
</gene>
<accession>A0A9W8QTD7</accession>